<sequence>MREMASFDTDADEVVPSLDVAVSGHSQTDR</sequence>
<evidence type="ECO:0000313" key="3">
    <source>
        <dbReference type="Proteomes" id="UP000581769"/>
    </source>
</evidence>
<name>A0A840IZX2_9PSEU</name>
<accession>A0A840IZX2</accession>
<comment type="caution">
    <text evidence="2">The sequence shown here is derived from an EMBL/GenBank/DDBJ whole genome shotgun (WGS) entry which is preliminary data.</text>
</comment>
<dbReference type="EMBL" id="JACHMG010000001">
    <property type="protein sequence ID" value="MBB4688216.1"/>
    <property type="molecule type" value="Genomic_DNA"/>
</dbReference>
<evidence type="ECO:0000256" key="1">
    <source>
        <dbReference type="SAM" id="MobiDB-lite"/>
    </source>
</evidence>
<feature type="region of interest" description="Disordered" evidence="1">
    <location>
        <begin position="1"/>
        <end position="30"/>
    </location>
</feature>
<gene>
    <name evidence="2" type="ORF">BJY18_005701</name>
</gene>
<dbReference type="AlphaFoldDB" id="A0A840IZX2"/>
<protein>
    <submittedName>
        <fullName evidence="2">Uncharacterized protein</fullName>
    </submittedName>
</protein>
<reference evidence="2 3" key="1">
    <citation type="submission" date="2020-08" db="EMBL/GenBank/DDBJ databases">
        <title>Sequencing the genomes of 1000 actinobacteria strains.</title>
        <authorList>
            <person name="Klenk H.-P."/>
        </authorList>
    </citation>
    <scope>NUCLEOTIDE SEQUENCE [LARGE SCALE GENOMIC DNA]</scope>
    <source>
        <strain evidence="2 3">DSM 45859</strain>
    </source>
</reference>
<organism evidence="2 3">
    <name type="scientific">Amycolatopsis jiangsuensis</name>
    <dbReference type="NCBI Taxonomy" id="1181879"/>
    <lineage>
        <taxon>Bacteria</taxon>
        <taxon>Bacillati</taxon>
        <taxon>Actinomycetota</taxon>
        <taxon>Actinomycetes</taxon>
        <taxon>Pseudonocardiales</taxon>
        <taxon>Pseudonocardiaceae</taxon>
        <taxon>Amycolatopsis</taxon>
    </lineage>
</organism>
<dbReference type="Proteomes" id="UP000581769">
    <property type="component" value="Unassembled WGS sequence"/>
</dbReference>
<proteinExistence type="predicted"/>
<evidence type="ECO:0000313" key="2">
    <source>
        <dbReference type="EMBL" id="MBB4688216.1"/>
    </source>
</evidence>
<keyword evidence="3" id="KW-1185">Reference proteome</keyword>